<feature type="domain" description="PDZ" evidence="17">
    <location>
        <begin position="302"/>
        <end position="361"/>
    </location>
</feature>
<evidence type="ECO:0000256" key="1">
    <source>
        <dbReference type="ARBA" id="ARBA00001772"/>
    </source>
</evidence>
<feature type="binding site" evidence="15">
    <location>
        <begin position="249"/>
        <end position="251"/>
    </location>
    <ligand>
        <name>substrate</name>
    </ligand>
</feature>
<comment type="caution">
    <text evidence="18">The sequence shown here is derived from an EMBL/GenBank/DDBJ whole genome shotgun (WGS) entry which is preliminary data.</text>
</comment>
<dbReference type="AlphaFoldDB" id="A0AA42CMN6"/>
<evidence type="ECO:0000256" key="14">
    <source>
        <dbReference type="PIRSR" id="PIRSR611782-1"/>
    </source>
</evidence>
<dbReference type="GO" id="GO:0004252">
    <property type="term" value="F:serine-type endopeptidase activity"/>
    <property type="evidence" value="ECO:0007669"/>
    <property type="project" value="InterPro"/>
</dbReference>
<dbReference type="FunFam" id="2.40.10.120:FF:000007">
    <property type="entry name" value="Periplasmic serine endoprotease DegP-like"/>
    <property type="match status" value="1"/>
</dbReference>
<dbReference type="GO" id="GO:0006508">
    <property type="term" value="P:proteolysis"/>
    <property type="evidence" value="ECO:0007669"/>
    <property type="project" value="UniProtKB-KW"/>
</dbReference>
<evidence type="ECO:0000256" key="11">
    <source>
        <dbReference type="ARBA" id="ARBA00022825"/>
    </source>
</evidence>
<evidence type="ECO:0000256" key="12">
    <source>
        <dbReference type="ARBA" id="ARBA00023016"/>
    </source>
</evidence>
<evidence type="ECO:0000259" key="17">
    <source>
        <dbReference type="PROSITE" id="PS50106"/>
    </source>
</evidence>
<evidence type="ECO:0000256" key="5">
    <source>
        <dbReference type="ARBA" id="ARBA00013958"/>
    </source>
</evidence>
<dbReference type="EMBL" id="JAMOIM010000032">
    <property type="protein sequence ID" value="MCW6511776.1"/>
    <property type="molecule type" value="Genomic_DNA"/>
</dbReference>
<comment type="similarity">
    <text evidence="3">Belongs to the peptidase S1C family.</text>
</comment>
<name>A0AA42CMN6_9HYPH</name>
<feature type="active site" description="Charge relay system" evidence="14">
    <location>
        <position position="178"/>
    </location>
</feature>
<dbReference type="PROSITE" id="PS50106">
    <property type="entry name" value="PDZ"/>
    <property type="match status" value="2"/>
</dbReference>
<keyword evidence="11" id="KW-0720">Serine protease</keyword>
<feature type="binding site" evidence="15">
    <location>
        <position position="148"/>
    </location>
    <ligand>
        <name>substrate</name>
    </ligand>
</feature>
<dbReference type="InterPro" id="IPR036034">
    <property type="entry name" value="PDZ_sf"/>
</dbReference>
<evidence type="ECO:0000256" key="13">
    <source>
        <dbReference type="ARBA" id="ARBA00032850"/>
    </source>
</evidence>
<keyword evidence="6" id="KW-0645">Protease</keyword>
<comment type="catalytic activity">
    <reaction evidence="1">
        <text>Acts on substrates that are at least partially unfolded. The cleavage site P1 residue is normally between a pair of hydrophobic residues, such as Val-|-Val.</text>
        <dbReference type="EC" id="3.4.21.107"/>
    </reaction>
</comment>
<dbReference type="Proteomes" id="UP001165667">
    <property type="component" value="Unassembled WGS sequence"/>
</dbReference>
<dbReference type="InterPro" id="IPR001940">
    <property type="entry name" value="Peptidase_S1C"/>
</dbReference>
<sequence length="509" mass="51921">MNIINIRNPSRLRAALLGAVAIVAVGGVATETTLLGTTPSHAAQIASEPAPAEIAPGSFADIVARVSPAVVSVKVKITEDDVAASQDGNGAGQQPPSMPSVPKDDPMYRFFKQFGENNGPVHPNSRVGMALGSGFFISKDGYVVTNNHVVEHATTVELTLQDGRTVPATVVGTDKKTDLALLKTKTGDNYPFVPWGNSTPRVGDWVMAVGNPFGLGGTVTAGIVSARGRDIGAGPYDDFLQIDAPVNKGNSGGPTFNTQGQVVGINTAIFSPSGGSVGIGFAIPAEVAKGVIAELKANGVVSRGWLGLQIQPVSADIADSLGLKSTKGALVSEPQKGSPAADAGVKSGDVVEAVNGTAVEGPRDLSRSIAAFGPDKQVTLTVWRDGADKMIPITLGKLPGDKEAKADASAETDKTELSSLGMTLVPSSVVPGGAKDGVTIAAVDQDGIAAQNGLSVGDVILQANGKTVSRPADLTTAFSAAKQERKPVLLRVKSGDNVHYLALGANAFG</sequence>
<dbReference type="PANTHER" id="PTHR22939">
    <property type="entry name" value="SERINE PROTEASE FAMILY S1C HTRA-RELATED"/>
    <property type="match status" value="1"/>
</dbReference>
<evidence type="ECO:0000313" key="19">
    <source>
        <dbReference type="Proteomes" id="UP001165667"/>
    </source>
</evidence>
<dbReference type="Pfam" id="PF13365">
    <property type="entry name" value="Trypsin_2"/>
    <property type="match status" value="1"/>
</dbReference>
<organism evidence="18 19">
    <name type="scientific">Lichenifustis flavocetrariae</name>
    <dbReference type="NCBI Taxonomy" id="2949735"/>
    <lineage>
        <taxon>Bacteria</taxon>
        <taxon>Pseudomonadati</taxon>
        <taxon>Pseudomonadota</taxon>
        <taxon>Alphaproteobacteria</taxon>
        <taxon>Hyphomicrobiales</taxon>
        <taxon>Lichenihabitantaceae</taxon>
        <taxon>Lichenifustis</taxon>
    </lineage>
</organism>
<evidence type="ECO:0000256" key="2">
    <source>
        <dbReference type="ARBA" id="ARBA00004418"/>
    </source>
</evidence>
<keyword evidence="10 18" id="KW-0378">Hydrolase</keyword>
<feature type="binding site" evidence="15">
    <location>
        <position position="178"/>
    </location>
    <ligand>
        <name>substrate</name>
    </ligand>
</feature>
<proteinExistence type="inferred from homology"/>
<evidence type="ECO:0000256" key="4">
    <source>
        <dbReference type="ARBA" id="ARBA00013035"/>
    </source>
</evidence>
<dbReference type="RefSeq" id="WP_282588154.1">
    <property type="nucleotide sequence ID" value="NZ_JAMOIM010000032.1"/>
</dbReference>
<gene>
    <name evidence="18" type="ORF">M8523_27810</name>
</gene>
<dbReference type="SUPFAM" id="SSF50156">
    <property type="entry name" value="PDZ domain-like"/>
    <property type="match status" value="2"/>
</dbReference>
<evidence type="ECO:0000256" key="3">
    <source>
        <dbReference type="ARBA" id="ARBA00010541"/>
    </source>
</evidence>
<evidence type="ECO:0000256" key="10">
    <source>
        <dbReference type="ARBA" id="ARBA00022801"/>
    </source>
</evidence>
<dbReference type="Gene3D" id="2.30.42.10">
    <property type="match status" value="2"/>
</dbReference>
<comment type="subcellular location">
    <subcellularLocation>
        <location evidence="2">Periplasm</location>
    </subcellularLocation>
</comment>
<keyword evidence="9" id="KW-0574">Periplasm</keyword>
<dbReference type="GO" id="GO:0042597">
    <property type="term" value="C:periplasmic space"/>
    <property type="evidence" value="ECO:0007669"/>
    <property type="project" value="UniProtKB-SubCell"/>
</dbReference>
<keyword evidence="12" id="KW-0346">Stress response</keyword>
<evidence type="ECO:0000256" key="15">
    <source>
        <dbReference type="PIRSR" id="PIRSR611782-2"/>
    </source>
</evidence>
<dbReference type="PRINTS" id="PR00834">
    <property type="entry name" value="PROTEASES2C"/>
</dbReference>
<feature type="region of interest" description="Disordered" evidence="16">
    <location>
        <begin position="83"/>
        <end position="103"/>
    </location>
</feature>
<dbReference type="PANTHER" id="PTHR22939:SF130">
    <property type="entry name" value="PERIPLASMIC SERINE ENDOPROTEASE DEGP-LIKE-RELATED"/>
    <property type="match status" value="1"/>
</dbReference>
<evidence type="ECO:0000256" key="8">
    <source>
        <dbReference type="ARBA" id="ARBA00022737"/>
    </source>
</evidence>
<accession>A0AA42CMN6</accession>
<evidence type="ECO:0000256" key="6">
    <source>
        <dbReference type="ARBA" id="ARBA00022670"/>
    </source>
</evidence>
<feature type="active site" description="Charge relay system" evidence="14">
    <location>
        <position position="148"/>
    </location>
</feature>
<keyword evidence="8" id="KW-0677">Repeat</keyword>
<feature type="compositionally biased region" description="Polar residues" evidence="16">
    <location>
        <begin position="86"/>
        <end position="95"/>
    </location>
</feature>
<keyword evidence="7" id="KW-0732">Signal</keyword>
<feature type="domain" description="PDZ" evidence="17">
    <location>
        <begin position="409"/>
        <end position="496"/>
    </location>
</feature>
<dbReference type="InterPro" id="IPR011782">
    <property type="entry name" value="Pept_S1C_Do"/>
</dbReference>
<dbReference type="InterPro" id="IPR009003">
    <property type="entry name" value="Peptidase_S1_PA"/>
</dbReference>
<evidence type="ECO:0000256" key="16">
    <source>
        <dbReference type="SAM" id="MobiDB-lite"/>
    </source>
</evidence>
<dbReference type="NCBIfam" id="TIGR02037">
    <property type="entry name" value="degP_htrA_DO"/>
    <property type="match status" value="1"/>
</dbReference>
<evidence type="ECO:0000256" key="7">
    <source>
        <dbReference type="ARBA" id="ARBA00022729"/>
    </source>
</evidence>
<evidence type="ECO:0000256" key="9">
    <source>
        <dbReference type="ARBA" id="ARBA00022764"/>
    </source>
</evidence>
<keyword evidence="19" id="KW-1185">Reference proteome</keyword>
<feature type="active site" description="Charge relay system" evidence="14">
    <location>
        <position position="251"/>
    </location>
</feature>
<dbReference type="Pfam" id="PF13180">
    <property type="entry name" value="PDZ_2"/>
    <property type="match status" value="2"/>
</dbReference>
<evidence type="ECO:0000313" key="18">
    <source>
        <dbReference type="EMBL" id="MCW6511776.1"/>
    </source>
</evidence>
<dbReference type="InterPro" id="IPR001478">
    <property type="entry name" value="PDZ"/>
</dbReference>
<reference evidence="18" key="1">
    <citation type="submission" date="2022-05" db="EMBL/GenBank/DDBJ databases">
        <authorList>
            <person name="Pankratov T."/>
        </authorList>
    </citation>
    <scope>NUCLEOTIDE SEQUENCE</scope>
    <source>
        <strain evidence="18">BP6-180914</strain>
    </source>
</reference>
<protein>
    <recommendedName>
        <fullName evidence="5">Probable periplasmic serine endoprotease DegP-like</fullName>
        <ecNumber evidence="4">3.4.21.107</ecNumber>
    </recommendedName>
    <alternativeName>
        <fullName evidence="13">Protease Do</fullName>
    </alternativeName>
</protein>
<dbReference type="SMART" id="SM00228">
    <property type="entry name" value="PDZ"/>
    <property type="match status" value="2"/>
</dbReference>
<dbReference type="CDD" id="cd10839">
    <property type="entry name" value="cpPDZ1_DegP-like"/>
    <property type="match status" value="1"/>
</dbReference>
<dbReference type="SUPFAM" id="SSF50494">
    <property type="entry name" value="Trypsin-like serine proteases"/>
    <property type="match status" value="1"/>
</dbReference>
<dbReference type="Gene3D" id="2.40.10.120">
    <property type="match status" value="1"/>
</dbReference>
<dbReference type="EC" id="3.4.21.107" evidence="4"/>